<evidence type="ECO:0000256" key="8">
    <source>
        <dbReference type="ARBA" id="ARBA00022695"/>
    </source>
</evidence>
<dbReference type="Pfam" id="PF01467">
    <property type="entry name" value="CTP_transf_like"/>
    <property type="match status" value="1"/>
</dbReference>
<feature type="domain" description="Cytidyltransferase-like" evidence="17">
    <location>
        <begin position="31"/>
        <end position="218"/>
    </location>
</feature>
<organism evidence="18 19">
    <name type="scientific">Pleurostoma richardsiae</name>
    <dbReference type="NCBI Taxonomy" id="41990"/>
    <lineage>
        <taxon>Eukaryota</taxon>
        <taxon>Fungi</taxon>
        <taxon>Dikarya</taxon>
        <taxon>Ascomycota</taxon>
        <taxon>Pezizomycotina</taxon>
        <taxon>Sordariomycetes</taxon>
        <taxon>Sordariomycetidae</taxon>
        <taxon>Calosphaeriales</taxon>
        <taxon>Pleurostomataceae</taxon>
        <taxon>Pleurostoma</taxon>
    </lineage>
</organism>
<dbReference type="PANTHER" id="PTHR12039:SF0">
    <property type="entry name" value="NICOTINAMIDE-NUCLEOTIDE ADENYLYLTRANSFERASE"/>
    <property type="match status" value="1"/>
</dbReference>
<evidence type="ECO:0000256" key="16">
    <source>
        <dbReference type="SAM" id="MobiDB-lite"/>
    </source>
</evidence>
<comment type="catalytic activity">
    <reaction evidence="13 15">
        <text>nicotinate beta-D-ribonucleotide + ATP + H(+) = deamido-NAD(+) + diphosphate</text>
        <dbReference type="Rhea" id="RHEA:22860"/>
        <dbReference type="ChEBI" id="CHEBI:15378"/>
        <dbReference type="ChEBI" id="CHEBI:30616"/>
        <dbReference type="ChEBI" id="CHEBI:33019"/>
        <dbReference type="ChEBI" id="CHEBI:57502"/>
        <dbReference type="ChEBI" id="CHEBI:58437"/>
        <dbReference type="EC" id="2.7.7.18"/>
    </reaction>
</comment>
<dbReference type="InterPro" id="IPR014729">
    <property type="entry name" value="Rossmann-like_a/b/a_fold"/>
</dbReference>
<keyword evidence="10 15" id="KW-0067">ATP-binding</keyword>
<dbReference type="InterPro" id="IPR045094">
    <property type="entry name" value="NMNAT_euk"/>
</dbReference>
<evidence type="ECO:0000256" key="11">
    <source>
        <dbReference type="ARBA" id="ARBA00023027"/>
    </source>
</evidence>
<comment type="pathway">
    <text evidence="2 15">Cofactor biosynthesis; NAD(+) biosynthesis; NAD(+) from nicotinamide D-ribonucleotide: step 1/1.</text>
</comment>
<protein>
    <recommendedName>
        <fullName evidence="15">Nicotinamide-nucleotide adenylyltransferase</fullName>
        <ecNumber evidence="15">2.7.7.1</ecNumber>
        <ecNumber evidence="15">2.7.7.18</ecNumber>
    </recommendedName>
</protein>
<dbReference type="Proteomes" id="UP001174694">
    <property type="component" value="Unassembled WGS sequence"/>
</dbReference>
<feature type="region of interest" description="Disordered" evidence="16">
    <location>
        <begin position="246"/>
        <end position="277"/>
    </location>
</feature>
<dbReference type="FunFam" id="3.40.50.620:FF:000074">
    <property type="entry name" value="Nicotinamide-nucleotide adenylyltransferase"/>
    <property type="match status" value="1"/>
</dbReference>
<evidence type="ECO:0000256" key="12">
    <source>
        <dbReference type="ARBA" id="ARBA00023242"/>
    </source>
</evidence>
<dbReference type="GO" id="GO:0000309">
    <property type="term" value="F:nicotinamide-nucleotide adenylyltransferase activity"/>
    <property type="evidence" value="ECO:0007669"/>
    <property type="project" value="UniProtKB-EC"/>
</dbReference>
<comment type="catalytic activity">
    <reaction evidence="14 15">
        <text>beta-nicotinamide D-ribonucleotide + ATP + H(+) = diphosphate + NAD(+)</text>
        <dbReference type="Rhea" id="RHEA:21360"/>
        <dbReference type="ChEBI" id="CHEBI:14649"/>
        <dbReference type="ChEBI" id="CHEBI:15378"/>
        <dbReference type="ChEBI" id="CHEBI:30616"/>
        <dbReference type="ChEBI" id="CHEBI:33019"/>
        <dbReference type="ChEBI" id="CHEBI:57540"/>
        <dbReference type="EC" id="2.7.7.1"/>
    </reaction>
</comment>
<dbReference type="AlphaFoldDB" id="A0AA38S3B7"/>
<keyword evidence="19" id="KW-1185">Reference proteome</keyword>
<evidence type="ECO:0000256" key="13">
    <source>
        <dbReference type="ARBA" id="ARBA00048721"/>
    </source>
</evidence>
<dbReference type="EC" id="2.7.7.18" evidence="15"/>
<sequence>MSQVSLDPYQFPADRLRRRQAQEGKTPLVLVACGSFSPITYLHLRMFEMASDFIRFNTEFELMGGYLSPVSDAYKKTGLAPAHHRIQMCTLAAQDTSTWLACDPWEAIQKEYVPTANVLDHMDHEINEVIGGVEDVHGNRKPVRIALLAGADLIETMGTPGVWSSRDLDHILRKYGTFIIERSGTDIEEALACLKQYQENIYVIPQLVQNDISSTKVRLFLKRDISVRYLIPEVVIRYIQEHGLYEEGKRQEKEQPQEKGKERAGTDEGTQTEPRTG</sequence>
<evidence type="ECO:0000256" key="1">
    <source>
        <dbReference type="ARBA" id="ARBA00004123"/>
    </source>
</evidence>
<proteinExistence type="inferred from homology"/>
<dbReference type="CDD" id="cd09286">
    <property type="entry name" value="NMNAT_Eukarya"/>
    <property type="match status" value="1"/>
</dbReference>
<dbReference type="GO" id="GO:0009435">
    <property type="term" value="P:NAD+ biosynthetic process"/>
    <property type="evidence" value="ECO:0007669"/>
    <property type="project" value="InterPro"/>
</dbReference>
<comment type="subcellular location">
    <subcellularLocation>
        <location evidence="1">Nucleus</location>
    </subcellularLocation>
</comment>
<keyword evidence="9 15" id="KW-0547">Nucleotide-binding</keyword>
<evidence type="ECO:0000256" key="4">
    <source>
        <dbReference type="ARBA" id="ARBA00007064"/>
    </source>
</evidence>
<evidence type="ECO:0000259" key="17">
    <source>
        <dbReference type="Pfam" id="PF01467"/>
    </source>
</evidence>
<evidence type="ECO:0000256" key="14">
    <source>
        <dbReference type="ARBA" id="ARBA00049001"/>
    </source>
</evidence>
<evidence type="ECO:0000256" key="10">
    <source>
        <dbReference type="ARBA" id="ARBA00022840"/>
    </source>
</evidence>
<keyword evidence="7 15" id="KW-0808">Transferase</keyword>
<keyword evidence="5" id="KW-0597">Phosphoprotein</keyword>
<dbReference type="GO" id="GO:0004515">
    <property type="term" value="F:nicotinate-nucleotide adenylyltransferase activity"/>
    <property type="evidence" value="ECO:0007669"/>
    <property type="project" value="UniProtKB-EC"/>
</dbReference>
<dbReference type="InterPro" id="IPR005248">
    <property type="entry name" value="NadD/NMNAT"/>
</dbReference>
<evidence type="ECO:0000313" key="18">
    <source>
        <dbReference type="EMBL" id="KAJ9155354.1"/>
    </source>
</evidence>
<evidence type="ECO:0000313" key="19">
    <source>
        <dbReference type="Proteomes" id="UP001174694"/>
    </source>
</evidence>
<dbReference type="SUPFAM" id="SSF52374">
    <property type="entry name" value="Nucleotidylyl transferase"/>
    <property type="match status" value="1"/>
</dbReference>
<dbReference type="InterPro" id="IPR004821">
    <property type="entry name" value="Cyt_trans-like"/>
</dbReference>
<evidence type="ECO:0000256" key="3">
    <source>
        <dbReference type="ARBA" id="ARBA00005019"/>
    </source>
</evidence>
<dbReference type="EC" id="2.7.7.1" evidence="15"/>
<keyword evidence="11 15" id="KW-0520">NAD</keyword>
<dbReference type="PANTHER" id="PTHR12039">
    <property type="entry name" value="NICOTINAMIDE MONONUCLEOTIDE ADENYLYLTRANSFERASE"/>
    <property type="match status" value="1"/>
</dbReference>
<dbReference type="EMBL" id="JANBVO010000003">
    <property type="protein sequence ID" value="KAJ9155354.1"/>
    <property type="molecule type" value="Genomic_DNA"/>
</dbReference>
<evidence type="ECO:0000256" key="2">
    <source>
        <dbReference type="ARBA" id="ARBA00004658"/>
    </source>
</evidence>
<comment type="pathway">
    <text evidence="3">Cofactor biosynthesis; NAD(+) biosynthesis; deamido-NAD(+) from nicotinate D-ribonucleotide: step 1/1.</text>
</comment>
<comment type="similarity">
    <text evidence="4 15">Belongs to the eukaryotic NMN adenylyltransferase family.</text>
</comment>
<evidence type="ECO:0000256" key="6">
    <source>
        <dbReference type="ARBA" id="ARBA00022642"/>
    </source>
</evidence>
<evidence type="ECO:0000256" key="15">
    <source>
        <dbReference type="RuleBase" id="RU362021"/>
    </source>
</evidence>
<dbReference type="NCBIfam" id="TIGR00482">
    <property type="entry name" value="nicotinate (nicotinamide) nucleotide adenylyltransferase"/>
    <property type="match status" value="1"/>
</dbReference>
<accession>A0AA38S3B7</accession>
<evidence type="ECO:0000256" key="9">
    <source>
        <dbReference type="ARBA" id="ARBA00022741"/>
    </source>
</evidence>
<dbReference type="GO" id="GO:0005524">
    <property type="term" value="F:ATP binding"/>
    <property type="evidence" value="ECO:0007669"/>
    <property type="project" value="UniProtKB-KW"/>
</dbReference>
<evidence type="ECO:0000256" key="7">
    <source>
        <dbReference type="ARBA" id="ARBA00022679"/>
    </source>
</evidence>
<gene>
    <name evidence="18" type="ORF">NKR23_g1824</name>
</gene>
<keyword evidence="6 15" id="KW-0662">Pyridine nucleotide biosynthesis</keyword>
<evidence type="ECO:0000256" key="5">
    <source>
        <dbReference type="ARBA" id="ARBA00022553"/>
    </source>
</evidence>
<dbReference type="InterPro" id="IPR051182">
    <property type="entry name" value="Euk_NMN_adenylyltrnsfrase"/>
</dbReference>
<dbReference type="GO" id="GO:0005634">
    <property type="term" value="C:nucleus"/>
    <property type="evidence" value="ECO:0007669"/>
    <property type="project" value="UniProtKB-SubCell"/>
</dbReference>
<keyword evidence="8 15" id="KW-0548">Nucleotidyltransferase</keyword>
<dbReference type="Gene3D" id="3.40.50.620">
    <property type="entry name" value="HUPs"/>
    <property type="match status" value="1"/>
</dbReference>
<name>A0AA38S3B7_9PEZI</name>
<keyword evidence="12" id="KW-0539">Nucleus</keyword>
<feature type="compositionally biased region" description="Polar residues" evidence="16">
    <location>
        <begin position="268"/>
        <end position="277"/>
    </location>
</feature>
<comment type="caution">
    <text evidence="18">The sequence shown here is derived from an EMBL/GenBank/DDBJ whole genome shotgun (WGS) entry which is preliminary data.</text>
</comment>
<reference evidence="18" key="1">
    <citation type="submission" date="2022-07" db="EMBL/GenBank/DDBJ databases">
        <title>Fungi with potential for degradation of polypropylene.</title>
        <authorList>
            <person name="Gostincar C."/>
        </authorList>
    </citation>
    <scope>NUCLEOTIDE SEQUENCE</scope>
    <source>
        <strain evidence="18">EXF-13308</strain>
    </source>
</reference>
<feature type="compositionally biased region" description="Basic and acidic residues" evidence="16">
    <location>
        <begin position="246"/>
        <end position="266"/>
    </location>
</feature>